<feature type="transmembrane region" description="Helical" evidence="7">
    <location>
        <begin position="70"/>
        <end position="89"/>
    </location>
</feature>
<dbReference type="InterPro" id="IPR032808">
    <property type="entry name" value="DoxX"/>
</dbReference>
<evidence type="ECO:0000256" key="7">
    <source>
        <dbReference type="SAM" id="Phobius"/>
    </source>
</evidence>
<reference evidence="8 9" key="1">
    <citation type="submission" date="2016-10" db="EMBL/GenBank/DDBJ databases">
        <authorList>
            <person name="Varghese N."/>
            <person name="Submissions S."/>
        </authorList>
    </citation>
    <scope>NUCLEOTIDE SEQUENCE [LARGE SCALE GENOMIC DNA]</scope>
    <source>
        <strain evidence="8 9">DSM 21822</strain>
    </source>
</reference>
<keyword evidence="9" id="KW-1185">Reference proteome</keyword>
<keyword evidence="6 7" id="KW-0472">Membrane</keyword>
<evidence type="ECO:0000313" key="9">
    <source>
        <dbReference type="Proteomes" id="UP000323300"/>
    </source>
</evidence>
<dbReference type="PANTHER" id="PTHR33452">
    <property type="entry name" value="OXIDOREDUCTASE CATD-RELATED"/>
    <property type="match status" value="1"/>
</dbReference>
<dbReference type="PANTHER" id="PTHR33452:SF1">
    <property type="entry name" value="INNER MEMBRANE PROTEIN YPHA-RELATED"/>
    <property type="match status" value="1"/>
</dbReference>
<evidence type="ECO:0000256" key="1">
    <source>
        <dbReference type="ARBA" id="ARBA00004651"/>
    </source>
</evidence>
<keyword evidence="3" id="KW-1003">Cell membrane</keyword>
<accession>A0A1I3WX65</accession>
<dbReference type="GO" id="GO:0005886">
    <property type="term" value="C:plasma membrane"/>
    <property type="evidence" value="ECO:0007669"/>
    <property type="project" value="UniProtKB-SubCell"/>
</dbReference>
<keyword evidence="5 7" id="KW-1133">Transmembrane helix</keyword>
<dbReference type="InterPro" id="IPR051907">
    <property type="entry name" value="DoxX-like_oxidoreductase"/>
</dbReference>
<proteinExistence type="inferred from homology"/>
<evidence type="ECO:0000256" key="6">
    <source>
        <dbReference type="ARBA" id="ARBA00023136"/>
    </source>
</evidence>
<name>A0A1I3WX65_9HYPH</name>
<protein>
    <submittedName>
        <fullName evidence="8">Putative oxidoreductase</fullName>
    </submittedName>
</protein>
<evidence type="ECO:0000256" key="5">
    <source>
        <dbReference type="ARBA" id="ARBA00022989"/>
    </source>
</evidence>
<dbReference type="Pfam" id="PF07681">
    <property type="entry name" value="DoxX"/>
    <property type="match status" value="1"/>
</dbReference>
<comment type="subcellular location">
    <subcellularLocation>
        <location evidence="1">Cell membrane</location>
        <topology evidence="1">Multi-pass membrane protein</topology>
    </subcellularLocation>
</comment>
<sequence>MGTLSQTTETTNRRLIIPAFRGLYAAAHEGVETILRVVAGAALVTHGLGKIGDPFGAAGMVESLGFYPGVFWSPLLSFTEFFAGILIAVGFLTRPASFAALFVLLVTVWFHWITKGQGYGGAEKSILWAAIFLFFVIRGGNRHSVDARIGREF</sequence>
<evidence type="ECO:0000256" key="2">
    <source>
        <dbReference type="ARBA" id="ARBA00006679"/>
    </source>
</evidence>
<feature type="transmembrane region" description="Helical" evidence="7">
    <location>
        <begin position="125"/>
        <end position="141"/>
    </location>
</feature>
<keyword evidence="4 7" id="KW-0812">Transmembrane</keyword>
<dbReference type="Proteomes" id="UP000323300">
    <property type="component" value="Unassembled WGS sequence"/>
</dbReference>
<dbReference type="EMBL" id="FOSL01000002">
    <property type="protein sequence ID" value="SFK11739.1"/>
    <property type="molecule type" value="Genomic_DNA"/>
</dbReference>
<feature type="transmembrane region" description="Helical" evidence="7">
    <location>
        <begin position="96"/>
        <end position="113"/>
    </location>
</feature>
<organism evidence="8 9">
    <name type="scientific">Neomesorhizobium albiziae</name>
    <dbReference type="NCBI Taxonomy" id="335020"/>
    <lineage>
        <taxon>Bacteria</taxon>
        <taxon>Pseudomonadati</taxon>
        <taxon>Pseudomonadota</taxon>
        <taxon>Alphaproteobacteria</taxon>
        <taxon>Hyphomicrobiales</taxon>
        <taxon>Phyllobacteriaceae</taxon>
        <taxon>Neomesorhizobium</taxon>
    </lineage>
</organism>
<gene>
    <name evidence="8" type="ORF">SAMN04488498_102540</name>
</gene>
<evidence type="ECO:0000256" key="4">
    <source>
        <dbReference type="ARBA" id="ARBA00022692"/>
    </source>
</evidence>
<comment type="similarity">
    <text evidence="2">Belongs to the DoxX family.</text>
</comment>
<evidence type="ECO:0000256" key="3">
    <source>
        <dbReference type="ARBA" id="ARBA00022475"/>
    </source>
</evidence>
<dbReference type="AlphaFoldDB" id="A0A1I3WX65"/>
<evidence type="ECO:0000313" key="8">
    <source>
        <dbReference type="EMBL" id="SFK11739.1"/>
    </source>
</evidence>
<dbReference type="OrthoDB" id="5398343at2"/>